<dbReference type="InterPro" id="IPR001279">
    <property type="entry name" value="Metallo-B-lactamas"/>
</dbReference>
<keyword evidence="6 8" id="KW-0378">Hydrolase</keyword>
<feature type="binding site" evidence="8">
    <location>
        <position position="208"/>
    </location>
    <ligand>
        <name>Zn(2+)</name>
        <dbReference type="ChEBI" id="CHEBI:29105"/>
        <label>2</label>
        <note>catalytic</note>
    </ligand>
</feature>
<evidence type="ECO:0000256" key="5">
    <source>
        <dbReference type="ARBA" id="ARBA00022759"/>
    </source>
</evidence>
<comment type="subunit">
    <text evidence="1 8">Homodimer.</text>
</comment>
<comment type="caution">
    <text evidence="11">The sequence shown here is derived from an EMBL/GenBank/DDBJ whole genome shotgun (WGS) entry which is preliminary data.</text>
</comment>
<feature type="domain" description="Metallo-beta-lactamase" evidence="9">
    <location>
        <begin position="20"/>
        <end position="129"/>
    </location>
</feature>
<feature type="binding site" evidence="8">
    <location>
        <position position="141"/>
    </location>
    <ligand>
        <name>Zn(2+)</name>
        <dbReference type="ChEBI" id="CHEBI:29105"/>
        <label>1</label>
        <note>catalytic</note>
    </ligand>
</feature>
<keyword evidence="2 8" id="KW-0819">tRNA processing</keyword>
<protein>
    <recommendedName>
        <fullName evidence="8">Ribonuclease Z</fullName>
        <shortName evidence="8">RNase Z</shortName>
        <ecNumber evidence="8">3.1.26.11</ecNumber>
    </recommendedName>
    <alternativeName>
        <fullName evidence="8">tRNA 3 endonuclease</fullName>
    </alternativeName>
    <alternativeName>
        <fullName evidence="8">tRNase Z</fullName>
    </alternativeName>
</protein>
<dbReference type="GO" id="GO:0008270">
    <property type="term" value="F:zinc ion binding"/>
    <property type="evidence" value="ECO:0007669"/>
    <property type="project" value="UniProtKB-UniRule"/>
</dbReference>
<keyword evidence="12" id="KW-1185">Reference proteome</keyword>
<dbReference type="Pfam" id="PF12706">
    <property type="entry name" value="Lactamase_B_2"/>
    <property type="match status" value="1"/>
</dbReference>
<evidence type="ECO:0000259" key="9">
    <source>
        <dbReference type="Pfam" id="PF00753"/>
    </source>
</evidence>
<feature type="binding site" evidence="8">
    <location>
        <position position="67"/>
    </location>
    <ligand>
        <name>Zn(2+)</name>
        <dbReference type="ChEBI" id="CHEBI:29105"/>
        <label>2</label>
        <note>catalytic</note>
    </ligand>
</feature>
<dbReference type="CDD" id="cd07717">
    <property type="entry name" value="RNaseZ_ZiPD-like_MBL-fold"/>
    <property type="match status" value="1"/>
</dbReference>
<dbReference type="NCBIfam" id="NF000805">
    <property type="entry name" value="PRK00055.2-3"/>
    <property type="match status" value="1"/>
</dbReference>
<evidence type="ECO:0000256" key="3">
    <source>
        <dbReference type="ARBA" id="ARBA00022722"/>
    </source>
</evidence>
<proteinExistence type="inferred from homology"/>
<dbReference type="HAMAP" id="MF_01818">
    <property type="entry name" value="RNase_Z_BN"/>
    <property type="match status" value="1"/>
</dbReference>
<comment type="similarity">
    <text evidence="8">Belongs to the RNase Z family.</text>
</comment>
<dbReference type="EMBL" id="QGTX01000001">
    <property type="protein sequence ID" value="PWW23886.1"/>
    <property type="molecule type" value="Genomic_DNA"/>
</dbReference>
<accession>A0A317QMD5</accession>
<name>A0A317QMD5_9ACTN</name>
<feature type="binding site" evidence="8">
    <location>
        <position position="63"/>
    </location>
    <ligand>
        <name>Zn(2+)</name>
        <dbReference type="ChEBI" id="CHEBI:29105"/>
        <label>1</label>
        <note>catalytic</note>
    </ligand>
</feature>
<dbReference type="GO" id="GO:0042781">
    <property type="term" value="F:3'-tRNA processing endoribonuclease activity"/>
    <property type="evidence" value="ECO:0007669"/>
    <property type="project" value="UniProtKB-UniRule"/>
</dbReference>
<gene>
    <name evidence="8" type="primary">rnz</name>
    <name evidence="11" type="ORF">JD79_03063</name>
</gene>
<evidence type="ECO:0000313" key="11">
    <source>
        <dbReference type="EMBL" id="PWW23886.1"/>
    </source>
</evidence>
<dbReference type="Pfam" id="PF00753">
    <property type="entry name" value="Lactamase_B"/>
    <property type="match status" value="1"/>
</dbReference>
<keyword evidence="5 8" id="KW-0255">Endonuclease</keyword>
<dbReference type="InterPro" id="IPR013471">
    <property type="entry name" value="RNase_Z/BN"/>
</dbReference>
<evidence type="ECO:0000256" key="2">
    <source>
        <dbReference type="ARBA" id="ARBA00022694"/>
    </source>
</evidence>
<dbReference type="RefSeq" id="WP_110006196.1">
    <property type="nucleotide sequence ID" value="NZ_QGTX01000001.1"/>
</dbReference>
<keyword evidence="7 8" id="KW-0862">Zinc</keyword>
<dbReference type="AlphaFoldDB" id="A0A317QMD5"/>
<evidence type="ECO:0000256" key="7">
    <source>
        <dbReference type="ARBA" id="ARBA00022833"/>
    </source>
</evidence>
<organism evidence="11 12">
    <name type="scientific">Geodermatophilus normandii</name>
    <dbReference type="NCBI Taxonomy" id="1137989"/>
    <lineage>
        <taxon>Bacteria</taxon>
        <taxon>Bacillati</taxon>
        <taxon>Actinomycetota</taxon>
        <taxon>Actinomycetes</taxon>
        <taxon>Geodermatophilales</taxon>
        <taxon>Geodermatophilaceae</taxon>
        <taxon>Geodermatophilus</taxon>
    </lineage>
</organism>
<keyword evidence="4 8" id="KW-0479">Metal-binding</keyword>
<dbReference type="OrthoDB" id="9800940at2"/>
<evidence type="ECO:0000313" key="12">
    <source>
        <dbReference type="Proteomes" id="UP000246661"/>
    </source>
</evidence>
<keyword evidence="3 8" id="KW-0540">Nuclease</keyword>
<evidence type="ECO:0000259" key="10">
    <source>
        <dbReference type="Pfam" id="PF12706"/>
    </source>
</evidence>
<sequence length="315" mass="33911">MGARELVVLGTASQAPTRTRNHNGYLLRWDGRGFLFDPGEGTQRQMLLAGVPSSAVHRVLLSHFHGDHCLGLPGVVQRMSLDGVAHPVVAHYPASGQVFFDRLRHATPFADLADVREEPVSTDGPLAEDPAGLLEARRLSHPVESFGYRLTEPDGVRMLPGRLAAAGVSGPDVGRLQREGALRSGERTVRLADVSAPRRGQRFAFVMDTRMCDGVPALADGADLLVVESTFLHGDRALAERYGHLTARQAARVAAEAGVRTLVLTHFSQRHPDARAFEDEARAEFGGDLVVAADLQRVPVPPRADAPAGDRGRDG</sequence>
<comment type="function">
    <text evidence="8">Zinc phosphodiesterase, which displays some tRNA 3'-processing endonuclease activity. Probably involved in tRNA maturation, by removing a 3'-trailer from precursor tRNA.</text>
</comment>
<feature type="binding site" evidence="8">
    <location>
        <position position="65"/>
    </location>
    <ligand>
        <name>Zn(2+)</name>
        <dbReference type="ChEBI" id="CHEBI:29105"/>
        <label>1</label>
        <note>catalytic</note>
    </ligand>
</feature>
<evidence type="ECO:0000256" key="8">
    <source>
        <dbReference type="HAMAP-Rule" id="MF_01818"/>
    </source>
</evidence>
<evidence type="ECO:0000256" key="6">
    <source>
        <dbReference type="ARBA" id="ARBA00022801"/>
    </source>
</evidence>
<reference evidence="12" key="1">
    <citation type="submission" date="2018-05" db="EMBL/GenBank/DDBJ databases">
        <authorList>
            <person name="Klenk H.-P."/>
            <person name="Huntemann M."/>
            <person name="Clum A."/>
            <person name="Pillay M."/>
            <person name="Palaniappan K."/>
            <person name="Varghese N."/>
            <person name="Mikhailova N."/>
            <person name="Stamatis D."/>
            <person name="Reddy T."/>
            <person name="Daum C."/>
            <person name="Shapiro N."/>
            <person name="Ivanova N."/>
            <person name="Kyrpides N."/>
            <person name="Woyke T."/>
        </authorList>
    </citation>
    <scope>NUCLEOTIDE SEQUENCE [LARGE SCALE GENOMIC DNA]</scope>
    <source>
        <strain evidence="12">DSM 45417</strain>
    </source>
</reference>
<feature type="binding site" evidence="8">
    <location>
        <position position="266"/>
    </location>
    <ligand>
        <name>Zn(2+)</name>
        <dbReference type="ChEBI" id="CHEBI:29105"/>
        <label>2</label>
        <note>catalytic</note>
    </ligand>
</feature>
<dbReference type="PANTHER" id="PTHR46018">
    <property type="entry name" value="ZINC PHOSPHODIESTERASE ELAC PROTEIN 1"/>
    <property type="match status" value="1"/>
</dbReference>
<dbReference type="InterPro" id="IPR036866">
    <property type="entry name" value="RibonucZ/Hydroxyglut_hydro"/>
</dbReference>
<feature type="domain" description="Metallo-beta-lactamase" evidence="10">
    <location>
        <begin position="198"/>
        <end position="267"/>
    </location>
</feature>
<dbReference type="Gene3D" id="3.60.15.10">
    <property type="entry name" value="Ribonuclease Z/Hydroxyacylglutathione hydrolase-like"/>
    <property type="match status" value="1"/>
</dbReference>
<evidence type="ECO:0000256" key="1">
    <source>
        <dbReference type="ARBA" id="ARBA00011738"/>
    </source>
</evidence>
<dbReference type="Proteomes" id="UP000246661">
    <property type="component" value="Unassembled WGS sequence"/>
</dbReference>
<feature type="binding site" evidence="8">
    <location>
        <position position="68"/>
    </location>
    <ligand>
        <name>Zn(2+)</name>
        <dbReference type="ChEBI" id="CHEBI:29105"/>
        <label>2</label>
        <note>catalytic</note>
    </ligand>
</feature>
<feature type="active site" description="Proton acceptor" evidence="8">
    <location>
        <position position="67"/>
    </location>
</feature>
<dbReference type="EC" id="3.1.26.11" evidence="8"/>
<comment type="catalytic activity">
    <reaction evidence="8">
        <text>Endonucleolytic cleavage of RNA, removing extra 3' nucleotides from tRNA precursor, generating 3' termini of tRNAs. A 3'-hydroxy group is left at the tRNA terminus and a 5'-phosphoryl group is left at the trailer molecule.</text>
        <dbReference type="EC" id="3.1.26.11"/>
    </reaction>
</comment>
<feature type="binding site" evidence="8">
    <location>
        <position position="208"/>
    </location>
    <ligand>
        <name>Zn(2+)</name>
        <dbReference type="ChEBI" id="CHEBI:29105"/>
        <label>1</label>
        <note>catalytic</note>
    </ligand>
</feature>
<dbReference type="SUPFAM" id="SSF56281">
    <property type="entry name" value="Metallo-hydrolase/oxidoreductase"/>
    <property type="match status" value="1"/>
</dbReference>
<comment type="cofactor">
    <cofactor evidence="8">
        <name>Zn(2+)</name>
        <dbReference type="ChEBI" id="CHEBI:29105"/>
    </cofactor>
    <text evidence="8">Binds 2 Zn(2+) ions.</text>
</comment>
<dbReference type="PANTHER" id="PTHR46018:SF2">
    <property type="entry name" value="ZINC PHOSPHODIESTERASE ELAC PROTEIN 1"/>
    <property type="match status" value="1"/>
</dbReference>
<evidence type="ECO:0000256" key="4">
    <source>
        <dbReference type="ARBA" id="ARBA00022723"/>
    </source>
</evidence>